<accession>A0A1J5PZD5</accession>
<evidence type="ECO:0000313" key="1">
    <source>
        <dbReference type="EMBL" id="OIQ72956.1"/>
    </source>
</evidence>
<comment type="caution">
    <text evidence="1">The sequence shown here is derived from an EMBL/GenBank/DDBJ whole genome shotgun (WGS) entry which is preliminary data.</text>
</comment>
<sequence>MDSSIGGPVASRLRRPSWRDPRLMVGIVLVASSVALGSWLVGEAQATTGVYVARSTLVPGETIRTDQLVVVQARLDAAQAARYLAADADLPVDAVALRVVASGELLPRDALGATAEVDVRPVPISLDTEPAAGVVAGSLVDLWSVPPQASASGATDGAGRATSTPALLAERLTVAQVARPSGSFAVGGRTVVHVLVPVTDLPDVLAALSGDGTMHVMLVPGTGG</sequence>
<protein>
    <recommendedName>
        <fullName evidence="2">SAF domain-containing protein</fullName>
    </recommendedName>
</protein>
<dbReference type="EMBL" id="MLJW01003060">
    <property type="protein sequence ID" value="OIQ72956.1"/>
    <property type="molecule type" value="Genomic_DNA"/>
</dbReference>
<evidence type="ECO:0008006" key="2">
    <source>
        <dbReference type="Google" id="ProtNLM"/>
    </source>
</evidence>
<gene>
    <name evidence="1" type="ORF">GALL_454140</name>
</gene>
<dbReference type="AlphaFoldDB" id="A0A1J5PZD5"/>
<reference evidence="1" key="1">
    <citation type="submission" date="2016-10" db="EMBL/GenBank/DDBJ databases">
        <title>Sequence of Gallionella enrichment culture.</title>
        <authorList>
            <person name="Poehlein A."/>
            <person name="Muehling M."/>
            <person name="Daniel R."/>
        </authorList>
    </citation>
    <scope>NUCLEOTIDE SEQUENCE</scope>
</reference>
<proteinExistence type="predicted"/>
<organism evidence="1">
    <name type="scientific">mine drainage metagenome</name>
    <dbReference type="NCBI Taxonomy" id="410659"/>
    <lineage>
        <taxon>unclassified sequences</taxon>
        <taxon>metagenomes</taxon>
        <taxon>ecological metagenomes</taxon>
    </lineage>
</organism>
<name>A0A1J5PZD5_9ZZZZ</name>